<protein>
    <submittedName>
        <fullName evidence="1">Uncharacterized protein</fullName>
    </submittedName>
</protein>
<sequence length="34" mass="3685">MKYLLTFRATRTAALLQQAADAPTTATAASSTWR</sequence>
<accession>A0A7W3QMM2</accession>
<name>A0A7W3QMM2_ACTNM</name>
<comment type="caution">
    <text evidence="1">The sequence shown here is derived from an EMBL/GenBank/DDBJ whole genome shotgun (WGS) entry which is preliminary data.</text>
</comment>
<evidence type="ECO:0000313" key="2">
    <source>
        <dbReference type="Proteomes" id="UP000572680"/>
    </source>
</evidence>
<dbReference type="AlphaFoldDB" id="A0A7W3QMM2"/>
<evidence type="ECO:0000313" key="1">
    <source>
        <dbReference type="EMBL" id="MBA8952705.1"/>
    </source>
</evidence>
<gene>
    <name evidence="1" type="ORF">HNR61_004351</name>
</gene>
<proteinExistence type="predicted"/>
<keyword evidence="2" id="KW-1185">Reference proteome</keyword>
<dbReference type="Proteomes" id="UP000572680">
    <property type="component" value="Unassembled WGS sequence"/>
</dbReference>
<dbReference type="EMBL" id="JACJIA010000005">
    <property type="protein sequence ID" value="MBA8952705.1"/>
    <property type="molecule type" value="Genomic_DNA"/>
</dbReference>
<reference evidence="1 2" key="1">
    <citation type="submission" date="2020-08" db="EMBL/GenBank/DDBJ databases">
        <title>Genomic Encyclopedia of Type Strains, Phase IV (KMG-IV): sequencing the most valuable type-strain genomes for metagenomic binning, comparative biology and taxonomic classification.</title>
        <authorList>
            <person name="Goeker M."/>
        </authorList>
    </citation>
    <scope>NUCLEOTIDE SEQUENCE [LARGE SCALE GENOMIC DNA]</scope>
    <source>
        <strain evidence="1 2">DSM 44197</strain>
    </source>
</reference>
<organism evidence="1 2">
    <name type="scientific">Actinomadura namibiensis</name>
    <dbReference type="NCBI Taxonomy" id="182080"/>
    <lineage>
        <taxon>Bacteria</taxon>
        <taxon>Bacillati</taxon>
        <taxon>Actinomycetota</taxon>
        <taxon>Actinomycetes</taxon>
        <taxon>Streptosporangiales</taxon>
        <taxon>Thermomonosporaceae</taxon>
        <taxon>Actinomadura</taxon>
    </lineage>
</organism>